<dbReference type="RefSeq" id="WP_138547301.1">
    <property type="nucleotide sequence ID" value="NZ_PNCG01000002.1"/>
</dbReference>
<evidence type="ECO:0000313" key="2">
    <source>
        <dbReference type="Proteomes" id="UP000305874"/>
    </source>
</evidence>
<sequence length="245" mass="27395">MNKVAIGISSALLLVIVVGIFFRRYAIACEFSHMLDFREINNQLHIGSDIPPERIEDLSQIVSSALKRIDGVYGRPESTPKILFTSDSATANIFGANETATMHRTPWRSCIIVGPKGQNVDVIAHEWLHAEIQQRVGFWRFIQEVPVWFDEGVALTLDHREPFLPENIDLSNERVEGVRNLVTGKDFFSGNIMEHYKAARMAVIPLIQADSLYQKLEQISNGGSFDAVFLKANKSIQPTASALAD</sequence>
<protein>
    <recommendedName>
        <fullName evidence="3">Peptidase MA-like domain-containing protein</fullName>
    </recommendedName>
</protein>
<reference evidence="1 2" key="1">
    <citation type="submission" date="2017-12" db="EMBL/GenBank/DDBJ databases">
        <authorList>
            <person name="Paulsen S."/>
            <person name="Gram L.K."/>
        </authorList>
    </citation>
    <scope>NUCLEOTIDE SEQUENCE [LARGE SCALE GENOMIC DNA]</scope>
    <source>
        <strain evidence="1 2">S2897</strain>
    </source>
</reference>
<dbReference type="EMBL" id="PNCG01000002">
    <property type="protein sequence ID" value="TMP88384.1"/>
    <property type="molecule type" value="Genomic_DNA"/>
</dbReference>
<reference evidence="2" key="2">
    <citation type="submission" date="2019-06" db="EMBL/GenBank/DDBJ databases">
        <title>Co-occurence of chitin degradation, pigmentation and bioactivity in marine Pseudoalteromonas.</title>
        <authorList>
            <person name="Sonnenschein E.C."/>
            <person name="Bech P.K."/>
        </authorList>
    </citation>
    <scope>NUCLEOTIDE SEQUENCE [LARGE SCALE GENOMIC DNA]</scope>
    <source>
        <strain evidence="2">S2897</strain>
    </source>
</reference>
<dbReference type="Proteomes" id="UP000305874">
    <property type="component" value="Unassembled WGS sequence"/>
</dbReference>
<evidence type="ECO:0000313" key="1">
    <source>
        <dbReference type="EMBL" id="TMP88384.1"/>
    </source>
</evidence>
<name>A0A5S3Z7Z5_9GAMM</name>
<accession>A0A5S3Z7Z5</accession>
<evidence type="ECO:0008006" key="3">
    <source>
        <dbReference type="Google" id="ProtNLM"/>
    </source>
</evidence>
<organism evidence="1 2">
    <name type="scientific">Pseudoalteromonas ruthenica</name>
    <dbReference type="NCBI Taxonomy" id="151081"/>
    <lineage>
        <taxon>Bacteria</taxon>
        <taxon>Pseudomonadati</taxon>
        <taxon>Pseudomonadota</taxon>
        <taxon>Gammaproteobacteria</taxon>
        <taxon>Alteromonadales</taxon>
        <taxon>Pseudoalteromonadaceae</taxon>
        <taxon>Pseudoalteromonas</taxon>
    </lineage>
</organism>
<gene>
    <name evidence="1" type="ORF">CWC05_02820</name>
</gene>
<dbReference type="AlphaFoldDB" id="A0A5S3Z7Z5"/>
<comment type="caution">
    <text evidence="1">The sequence shown here is derived from an EMBL/GenBank/DDBJ whole genome shotgun (WGS) entry which is preliminary data.</text>
</comment>
<proteinExistence type="predicted"/>